<organism evidence="1">
    <name type="scientific">Burkholderia sp. M701</name>
    <dbReference type="NCBI Taxonomy" id="326454"/>
    <lineage>
        <taxon>Bacteria</taxon>
        <taxon>Pseudomonadati</taxon>
        <taxon>Pseudomonadota</taxon>
        <taxon>Betaproteobacteria</taxon>
        <taxon>Burkholderiales</taxon>
        <taxon>Burkholderiaceae</taxon>
        <taxon>Burkholderia</taxon>
    </lineage>
</organism>
<reference evidence="1" key="2">
    <citation type="submission" date="2024-06" db="EMBL/GenBank/DDBJ databases">
        <authorList>
            <person name="Sakai Y."/>
            <person name="Fujii T."/>
        </authorList>
    </citation>
    <scope>NUCLEOTIDE SEQUENCE</scope>
    <source>
        <strain evidence="1">M701</strain>
        <plasmid evidence="1">pM7012</plasmid>
    </source>
</reference>
<evidence type="ECO:0000313" key="1">
    <source>
        <dbReference type="EMBL" id="BAO18896.1"/>
    </source>
</evidence>
<geneLocation type="plasmid" evidence="1">
    <name>pM7012</name>
</geneLocation>
<proteinExistence type="predicted"/>
<accession>V5YPN2</accession>
<dbReference type="EMBL" id="AB853026">
    <property type="protein sequence ID" value="BAO18896.1"/>
    <property type="molecule type" value="Genomic_DNA"/>
</dbReference>
<name>V5YPN2_9BURK</name>
<dbReference type="AlphaFoldDB" id="V5YPN2"/>
<reference evidence="1" key="1">
    <citation type="journal article" date="2014" name="Microbiology">
        <title>A 2,4-dichlorophenoxyacetic acid degradation plasmid pM7012 discloses distribution of an unclassified megaplasmid group across bacterial species.</title>
        <authorList>
            <person name="Sakai Y."/>
            <person name="Ogawa N."/>
            <person name="Shimomura Y."/>
            <person name="Fujii T."/>
        </authorList>
    </citation>
    <scope>NUCLEOTIDE SEQUENCE</scope>
    <source>
        <strain evidence="1">M701</strain>
    </source>
</reference>
<keyword evidence="1" id="KW-0614">Plasmid</keyword>
<protein>
    <submittedName>
        <fullName evidence="1">Uncharacterized protein</fullName>
    </submittedName>
</protein>
<sequence>MQRSRFGRDCVMSDLVALGYEATCKRKVAYDIQHDAERAIARMKSLGRGDETLAAYICPVCSRWHIGHTPLTALDKLPRLSGYEFIGVRHDGKLAYCTSFVNCNGLVVIFGQASRHDLKGWIEPKWFASEDDP</sequence>